<reference evidence="2" key="2">
    <citation type="submission" date="2018-05" db="EMBL/GenBank/DDBJ databases">
        <title>OgluRS3 (Oryza glumaepatula Reference Sequence Version 3).</title>
        <authorList>
            <person name="Zhang J."/>
            <person name="Kudrna D."/>
            <person name="Lee S."/>
            <person name="Talag J."/>
            <person name="Welchert J."/>
            <person name="Wing R.A."/>
        </authorList>
    </citation>
    <scope>NUCLEOTIDE SEQUENCE [LARGE SCALE GENOMIC DNA]</scope>
</reference>
<evidence type="ECO:0000256" key="1">
    <source>
        <dbReference type="SAM" id="MobiDB-lite"/>
    </source>
</evidence>
<feature type="compositionally biased region" description="Low complexity" evidence="1">
    <location>
        <begin position="129"/>
        <end position="145"/>
    </location>
</feature>
<dbReference type="EnsemblPlants" id="OGLUM09G12780.1">
    <property type="protein sequence ID" value="OGLUM09G12780.1"/>
    <property type="gene ID" value="OGLUM09G12780"/>
</dbReference>
<evidence type="ECO:0000313" key="3">
    <source>
        <dbReference type="Proteomes" id="UP000026961"/>
    </source>
</evidence>
<dbReference type="Proteomes" id="UP000026961">
    <property type="component" value="Chromosome 9"/>
</dbReference>
<dbReference type="HOGENOM" id="CLU_1226468_0_0_1"/>
<dbReference type="Gramene" id="OGLUM09G12780.1">
    <property type="protein sequence ID" value="OGLUM09G12780.1"/>
    <property type="gene ID" value="OGLUM09G12780"/>
</dbReference>
<proteinExistence type="predicted"/>
<evidence type="ECO:0000313" key="2">
    <source>
        <dbReference type="EnsemblPlants" id="OGLUM09G12780.1"/>
    </source>
</evidence>
<feature type="region of interest" description="Disordered" evidence="1">
    <location>
        <begin position="71"/>
        <end position="149"/>
    </location>
</feature>
<dbReference type="AlphaFoldDB" id="A0A0E0B3Q1"/>
<sequence>MEEKDERAWEFRSFLLPIGWLERVAPYTPLRHIRKLAGINNDQITNHAARQNPPTGSVTSAVRVTTHASLASSSLHSTPLLQASSRPRRCIRGEPKPRATQPDPARESPRLAVLQPIADSPIGRHGSRKPASAGAARARAAGPSRNSCFPPRPSRSAIVVPAVLVQVECEAPIDKRLTEASQAINKALEALMDKRLTDASQANNKALDAVVVAAPPAKKSEIERAM</sequence>
<accession>A0A0E0B3Q1</accession>
<protein>
    <submittedName>
        <fullName evidence="2">Uncharacterized protein</fullName>
    </submittedName>
</protein>
<name>A0A0E0B3Q1_9ORYZ</name>
<reference evidence="2" key="1">
    <citation type="submission" date="2015-04" db="UniProtKB">
        <authorList>
            <consortium name="EnsemblPlants"/>
        </authorList>
    </citation>
    <scope>IDENTIFICATION</scope>
</reference>
<organism evidence="2">
    <name type="scientific">Oryza glumipatula</name>
    <dbReference type="NCBI Taxonomy" id="40148"/>
    <lineage>
        <taxon>Eukaryota</taxon>
        <taxon>Viridiplantae</taxon>
        <taxon>Streptophyta</taxon>
        <taxon>Embryophyta</taxon>
        <taxon>Tracheophyta</taxon>
        <taxon>Spermatophyta</taxon>
        <taxon>Magnoliopsida</taxon>
        <taxon>Liliopsida</taxon>
        <taxon>Poales</taxon>
        <taxon>Poaceae</taxon>
        <taxon>BOP clade</taxon>
        <taxon>Oryzoideae</taxon>
        <taxon>Oryzeae</taxon>
        <taxon>Oryzinae</taxon>
        <taxon>Oryza</taxon>
    </lineage>
</organism>
<keyword evidence="3" id="KW-1185">Reference proteome</keyword>